<dbReference type="AlphaFoldDB" id="D7CTR4"/>
<proteinExistence type="predicted"/>
<protein>
    <recommendedName>
        <fullName evidence="3">Lipoprotein</fullName>
    </recommendedName>
</protein>
<dbReference type="PROSITE" id="PS51257">
    <property type="entry name" value="PROKAR_LIPOPROTEIN"/>
    <property type="match status" value="1"/>
</dbReference>
<evidence type="ECO:0000313" key="2">
    <source>
        <dbReference type="Proteomes" id="UP000000379"/>
    </source>
</evidence>
<reference evidence="2" key="1">
    <citation type="submission" date="2010-05" db="EMBL/GenBank/DDBJ databases">
        <title>The complete genome of Truepera radiovictris DSM 17093.</title>
        <authorList>
            <consortium name="US DOE Joint Genome Institute (JGI-PGF)"/>
            <person name="Lucas S."/>
            <person name="Copeland A."/>
            <person name="Lapidus A."/>
            <person name="Glavina del Rio T."/>
            <person name="Dalin E."/>
            <person name="Tice H."/>
            <person name="Bruce D."/>
            <person name="Goodwin L."/>
            <person name="Pitluck S."/>
            <person name="Kyrpides N."/>
            <person name="Mavromatis K."/>
            <person name="Ovchinnikova G."/>
            <person name="Munk A.C."/>
            <person name="Detter J.C."/>
            <person name="Han C."/>
            <person name="Tapia R."/>
            <person name="Land M."/>
            <person name="Hauser L."/>
            <person name="Markowitz V."/>
            <person name="Cheng J.-F."/>
            <person name="Hugenholtz P."/>
            <person name="Woyke T."/>
            <person name="Wu D."/>
            <person name="Tindall B."/>
            <person name="Pomrenke H.G."/>
            <person name="Brambilla E."/>
            <person name="Klenk H.-P."/>
            <person name="Eisen J.A."/>
        </authorList>
    </citation>
    <scope>NUCLEOTIDE SEQUENCE [LARGE SCALE GENOMIC DNA]</scope>
    <source>
        <strain evidence="2">DSM 17093 / CIP 108686 / LMG 22925 / RQ-24</strain>
    </source>
</reference>
<accession>D7CTR4</accession>
<evidence type="ECO:0008006" key="3">
    <source>
        <dbReference type="Google" id="ProtNLM"/>
    </source>
</evidence>
<dbReference type="KEGG" id="tra:Trad_2503"/>
<organism evidence="1 2">
    <name type="scientific">Truepera radiovictrix (strain DSM 17093 / CIP 108686 / LMG 22925 / RQ-24)</name>
    <dbReference type="NCBI Taxonomy" id="649638"/>
    <lineage>
        <taxon>Bacteria</taxon>
        <taxon>Thermotogati</taxon>
        <taxon>Deinococcota</taxon>
        <taxon>Deinococci</taxon>
        <taxon>Trueperales</taxon>
        <taxon>Trueperaceae</taxon>
        <taxon>Truepera</taxon>
    </lineage>
</organism>
<reference evidence="1 2" key="2">
    <citation type="journal article" date="2011" name="Stand. Genomic Sci.">
        <title>Complete genome sequence of Truepera radiovictrix type strain (RQ-24).</title>
        <authorList>
            <person name="Ivanova N."/>
            <person name="Rohde C."/>
            <person name="Munk C."/>
            <person name="Nolan M."/>
            <person name="Lucas S."/>
            <person name="Del Rio T.G."/>
            <person name="Tice H."/>
            <person name="Deshpande S."/>
            <person name="Cheng J.F."/>
            <person name="Tapia R."/>
            <person name="Han C."/>
            <person name="Goodwin L."/>
            <person name="Pitluck S."/>
            <person name="Liolios K."/>
            <person name="Mavromatis K."/>
            <person name="Mikhailova N."/>
            <person name="Pati A."/>
            <person name="Chen A."/>
            <person name="Palaniappan K."/>
            <person name="Land M."/>
            <person name="Hauser L."/>
            <person name="Chang Y.J."/>
            <person name="Jeffries C.D."/>
            <person name="Brambilla E."/>
            <person name="Rohde M."/>
            <person name="Goker M."/>
            <person name="Tindall B.J."/>
            <person name="Woyke T."/>
            <person name="Bristow J."/>
            <person name="Eisen J.A."/>
            <person name="Markowitz V."/>
            <person name="Hugenholtz P."/>
            <person name="Kyrpides N.C."/>
            <person name="Klenk H.P."/>
            <person name="Lapidus A."/>
        </authorList>
    </citation>
    <scope>NUCLEOTIDE SEQUENCE [LARGE SCALE GENOMIC DNA]</scope>
    <source>
        <strain evidence="2">DSM 17093 / CIP 108686 / LMG 22925 / RQ-24</strain>
    </source>
</reference>
<dbReference type="EMBL" id="CP002049">
    <property type="protein sequence ID" value="ADI15611.1"/>
    <property type="molecule type" value="Genomic_DNA"/>
</dbReference>
<keyword evidence="2" id="KW-1185">Reference proteome</keyword>
<gene>
    <name evidence="1" type="ordered locus">Trad_2503</name>
</gene>
<name>D7CTR4_TRURR</name>
<sequence length="238" mass="24622">MRDTCRDTYRNLRRNARVIILASLLVALSACAPVIWGRAPQPLEPGQRETRVALGYPTPLTAVAPCTGMPPNPDCATGIVAPGYWPVATPVQLNLARGVAEGRTTNLTALLVPYASFPAPGLRYGATERLGAGPFALDYGAALFVSNAALDLGVSAATPLGAAELYGALRGLGTLSWLGEPGLAGAGTLTLGVQVPVSDAQRVFAELTLQGATFNGFGPREGVQPIGFWLVPALGVAF</sequence>
<dbReference type="Proteomes" id="UP000000379">
    <property type="component" value="Chromosome"/>
</dbReference>
<evidence type="ECO:0000313" key="1">
    <source>
        <dbReference type="EMBL" id="ADI15611.1"/>
    </source>
</evidence>
<dbReference type="HOGENOM" id="CLU_1165411_0_0_0"/>